<reference evidence="4" key="1">
    <citation type="submission" date="2022-06" db="EMBL/GenBank/DDBJ databases">
        <authorList>
            <person name="Berger JAMES D."/>
            <person name="Berger JAMES D."/>
        </authorList>
    </citation>
    <scope>NUCLEOTIDE SEQUENCE [LARGE SCALE GENOMIC DNA]</scope>
</reference>
<feature type="coiled-coil region" evidence="2">
    <location>
        <begin position="333"/>
        <end position="392"/>
    </location>
</feature>
<dbReference type="Pfam" id="PF21773">
    <property type="entry name" value="ODAD1_CC"/>
    <property type="match status" value="1"/>
</dbReference>
<dbReference type="InterPro" id="IPR049258">
    <property type="entry name" value="ODAD1_CC"/>
</dbReference>
<evidence type="ECO:0000256" key="2">
    <source>
        <dbReference type="SAM" id="Coils"/>
    </source>
</evidence>
<dbReference type="PANTHER" id="PTHR21694">
    <property type="entry name" value="COILED-COIL DOMAIN-CONTAINING PROTEIN 63"/>
    <property type="match status" value="1"/>
</dbReference>
<keyword evidence="1 2" id="KW-0175">Coiled coil</keyword>
<dbReference type="GO" id="GO:0003341">
    <property type="term" value="P:cilium movement"/>
    <property type="evidence" value="ECO:0007669"/>
    <property type="project" value="TreeGrafter"/>
</dbReference>
<name>A0AA85JKX4_TRIRE</name>
<evidence type="ECO:0000313" key="4">
    <source>
        <dbReference type="Proteomes" id="UP000050795"/>
    </source>
</evidence>
<feature type="domain" description="ODAD1 central coiled coil region" evidence="3">
    <location>
        <begin position="145"/>
        <end position="426"/>
    </location>
</feature>
<proteinExistence type="predicted"/>
<reference evidence="5" key="2">
    <citation type="submission" date="2023-11" db="UniProtKB">
        <authorList>
            <consortium name="WormBaseParasite"/>
        </authorList>
    </citation>
    <scope>IDENTIFICATION</scope>
</reference>
<protein>
    <recommendedName>
        <fullName evidence="3">ODAD1 central coiled coil region domain-containing protein</fullName>
    </recommendedName>
</protein>
<evidence type="ECO:0000313" key="5">
    <source>
        <dbReference type="WBParaSite" id="TREG1_22450.1"/>
    </source>
</evidence>
<dbReference type="GO" id="GO:0036158">
    <property type="term" value="P:outer dynein arm assembly"/>
    <property type="evidence" value="ECO:0007669"/>
    <property type="project" value="TreeGrafter"/>
</dbReference>
<feature type="coiled-coil region" evidence="2">
    <location>
        <begin position="279"/>
        <end position="306"/>
    </location>
</feature>
<evidence type="ECO:0000256" key="1">
    <source>
        <dbReference type="ARBA" id="ARBA00023054"/>
    </source>
</evidence>
<organism evidence="4 5">
    <name type="scientific">Trichobilharzia regenti</name>
    <name type="common">Nasal bird schistosome</name>
    <dbReference type="NCBI Taxonomy" id="157069"/>
    <lineage>
        <taxon>Eukaryota</taxon>
        <taxon>Metazoa</taxon>
        <taxon>Spiralia</taxon>
        <taxon>Lophotrochozoa</taxon>
        <taxon>Platyhelminthes</taxon>
        <taxon>Trematoda</taxon>
        <taxon>Digenea</taxon>
        <taxon>Strigeidida</taxon>
        <taxon>Schistosomatoidea</taxon>
        <taxon>Schistosomatidae</taxon>
        <taxon>Trichobilharzia</taxon>
    </lineage>
</organism>
<feature type="coiled-coil region" evidence="2">
    <location>
        <begin position="40"/>
        <end position="67"/>
    </location>
</feature>
<feature type="coiled-coil region" evidence="2">
    <location>
        <begin position="101"/>
        <end position="128"/>
    </location>
</feature>
<dbReference type="AlphaFoldDB" id="A0AA85JKX4"/>
<keyword evidence="4" id="KW-1185">Reference proteome</keyword>
<dbReference type="PANTHER" id="PTHR21694:SF18">
    <property type="entry name" value="COILED-COIL DOMAIN-CONTAINING PROTEIN 63"/>
    <property type="match status" value="1"/>
</dbReference>
<accession>A0AA85JKX4</accession>
<dbReference type="GO" id="GO:0005930">
    <property type="term" value="C:axoneme"/>
    <property type="evidence" value="ECO:0007669"/>
    <property type="project" value="TreeGrafter"/>
</dbReference>
<sequence>MPLIPKVDPDAAEGAAEREAEYNQLKVALHLAQVDRAHYIEEMNSAMIKMKNTIESLEREGAEIIEKIHAIDSKPNQLRDQRTCEDLVNLAENKDWLQGQINQEKARHAELDIKINAIEKKLKELQIQLGLAGGIREINERAKGKITTLENRLVHVLKTYNNGLGRNMKLRDEIDTLRMQRAVFDQIYRRLDGILSKQRDAITKLIEATTVAYEQREDASQRIQQITEKAEKESLQHNNDMKELVRIIDHDRKLRKFMKIKATGRQEDPQFTASKIRRAQEADDRKAQLDKKIESYEAALNRMLEVIGESNTDNLIESFREKEDRNFALFNYVSETNAKIERLNDENMRLEEEIRTHQYLMDNILNTQKHLLNDMENESKTAKTLQDTAEKQLEHSKENLSKIYEMITDLIEKLDCDRTPLQRRLASSDGVNHLNALDYLTVIEERVNKLLLIKQYLCKGDSDVMPISKPAVVGNNLTPASVPMPNIYPPKLKEAMEEGAVDIQKPYSREELHRRVISIVEKKERSHH</sequence>
<dbReference type="InterPro" id="IPR051876">
    <property type="entry name" value="ODA-DC/CCD"/>
</dbReference>
<dbReference type="Proteomes" id="UP000050795">
    <property type="component" value="Unassembled WGS sequence"/>
</dbReference>
<evidence type="ECO:0000259" key="3">
    <source>
        <dbReference type="Pfam" id="PF21773"/>
    </source>
</evidence>
<dbReference type="WBParaSite" id="TREG1_22450.1">
    <property type="protein sequence ID" value="TREG1_22450.1"/>
    <property type="gene ID" value="TREG1_22450"/>
</dbReference>